<name>A0A6J8D4B3_MYTCO</name>
<gene>
    <name evidence="2" type="ORF">MCOR_36004</name>
</gene>
<evidence type="ECO:0000313" key="2">
    <source>
        <dbReference type="EMBL" id="CAC5401994.1"/>
    </source>
</evidence>
<dbReference type="Proteomes" id="UP000507470">
    <property type="component" value="Unassembled WGS sequence"/>
</dbReference>
<accession>A0A6J8D4B3</accession>
<organism evidence="2 3">
    <name type="scientific">Mytilus coruscus</name>
    <name type="common">Sea mussel</name>
    <dbReference type="NCBI Taxonomy" id="42192"/>
    <lineage>
        <taxon>Eukaryota</taxon>
        <taxon>Metazoa</taxon>
        <taxon>Spiralia</taxon>
        <taxon>Lophotrochozoa</taxon>
        <taxon>Mollusca</taxon>
        <taxon>Bivalvia</taxon>
        <taxon>Autobranchia</taxon>
        <taxon>Pteriomorphia</taxon>
        <taxon>Mytilida</taxon>
        <taxon>Mytiloidea</taxon>
        <taxon>Mytilidae</taxon>
        <taxon>Mytilinae</taxon>
        <taxon>Mytilus</taxon>
    </lineage>
</organism>
<reference evidence="2 3" key="1">
    <citation type="submission" date="2020-06" db="EMBL/GenBank/DDBJ databases">
        <authorList>
            <person name="Li R."/>
            <person name="Bekaert M."/>
        </authorList>
    </citation>
    <scope>NUCLEOTIDE SEQUENCE [LARGE SCALE GENOMIC DNA]</scope>
    <source>
        <strain evidence="3">wild</strain>
    </source>
</reference>
<evidence type="ECO:0000313" key="3">
    <source>
        <dbReference type="Proteomes" id="UP000507470"/>
    </source>
</evidence>
<dbReference type="AlphaFoldDB" id="A0A6J8D4B3"/>
<proteinExistence type="predicted"/>
<feature type="compositionally biased region" description="Basic and acidic residues" evidence="1">
    <location>
        <begin position="860"/>
        <end position="873"/>
    </location>
</feature>
<protein>
    <submittedName>
        <fullName evidence="2">Uncharacterized protein</fullName>
    </submittedName>
</protein>
<sequence length="944" mass="108148">MESNLNGLLIQTGLENADSVYELCLGSNFSPSEILKRDSNLTLRDCQITGCAQRLWLNQTYDLDGIVATFSSLKDILVPFSYLNILPRGRNSLIPVFNILRKHLKLEVYNKKALQYLRWSQGIQIVGDHGFQFLITLLPKPGPLRLFKNYSRQQIENLQFEFYESFRISLAHKCKALPEQDITRNTFKKNKIIDIRTWHVLPDDREFVLNLLCQTENSLSRDEHFEFIIIAHRFGDRNSNAMKITEYDTANASTTIHAAVTLSSPILNQNLFWSRSGIQDIIGDRGTLYSSLSFRSCCNFQTNLDGRSIDISGDLRQLCTCPETLRFLQMYADLPPHMSSSSIHPVFGCIASCGVLHGNIQKALENKASEYLTSIQENILKLGISNARLEIVCETKKENVLCAESYISKSALSVLLTKYPIIVPIINDLYKENFSFTKSIRMLGTYLLESLRDLYVKNCKMGGFLNVWKCYQYELACEILFKGRPNSAADNNFGINLGPGGCFPSRCSTWEQGFLCLDDATACAFDECSLPPLTFWALNECQKQSIKKIVNFSGVMDGGIIAVGIRSVILLIHDLQTDPSRIAKCDRSLLSDLRTQELPCWAVLAGQITVHNLCGRLCRKKIYKPPFVFWRAIEFIEMLQMKPVDVLEIGFNHFKLNYFPDVRFTDRANNSKMHWPNNGVVRITGYSNENSVLAKASQFSTDVIWFLENEGLVHMSKFREYLSVQENFAFPWMCSILEKLSDYSATNDVLLQVISYLSCIGLLQNRWYVHYCKFSKLHNKIITTIPKIESVLQSREILSRFRLNSIHRLHIFRLHSSLELSIPEPVTKVSTVSSEDDLTDDDNRISTENKDDSDDSSTEEPPKIEHENITKEERRHLPAGLTMKWSSNEIEILDFIISLKIQSEKDAYMRYKATCTSRRIADRSFSAFKSKYHRLMNHKNHLLF</sequence>
<feature type="region of interest" description="Disordered" evidence="1">
    <location>
        <begin position="831"/>
        <end position="873"/>
    </location>
</feature>
<keyword evidence="3" id="KW-1185">Reference proteome</keyword>
<dbReference type="EMBL" id="CACVKT020006486">
    <property type="protein sequence ID" value="CAC5401994.1"/>
    <property type="molecule type" value="Genomic_DNA"/>
</dbReference>
<feature type="compositionally biased region" description="Basic and acidic residues" evidence="1">
    <location>
        <begin position="841"/>
        <end position="850"/>
    </location>
</feature>
<dbReference type="OrthoDB" id="6048020at2759"/>
<evidence type="ECO:0000256" key="1">
    <source>
        <dbReference type="SAM" id="MobiDB-lite"/>
    </source>
</evidence>